<evidence type="ECO:0000259" key="7">
    <source>
        <dbReference type="Pfam" id="PF17851"/>
    </source>
</evidence>
<dbReference type="Gene3D" id="2.60.120.200">
    <property type="match status" value="1"/>
</dbReference>
<dbReference type="EMBL" id="LVYI01000004">
    <property type="protein sequence ID" value="OAP60240.1"/>
    <property type="molecule type" value="Genomic_DNA"/>
</dbReference>
<feature type="active site" description="Proton donor" evidence="4">
    <location>
        <position position="196"/>
    </location>
</feature>
<comment type="caution">
    <text evidence="8">The sequence shown here is derived from an EMBL/GenBank/DDBJ whole genome shotgun (WGS) entry which is preliminary data.</text>
</comment>
<proteinExistence type="inferred from homology"/>
<keyword evidence="3 6" id="KW-0326">Glycosidase</keyword>
<gene>
    <name evidence="8" type="ORF">AYL99_05242</name>
</gene>
<dbReference type="Pfam" id="PF04616">
    <property type="entry name" value="Glyco_hydro_43"/>
    <property type="match status" value="1"/>
</dbReference>
<comment type="similarity">
    <text evidence="1 6">Belongs to the glycosyl hydrolase 43 family.</text>
</comment>
<reference evidence="8 9" key="1">
    <citation type="submission" date="2016-04" db="EMBL/GenBank/DDBJ databases">
        <title>Draft genome of Fonsecaea erecta CBS 125763.</title>
        <authorList>
            <person name="Weiss V.A."/>
            <person name="Vicente V.A."/>
            <person name="Raittz R.T."/>
            <person name="Moreno L.F."/>
            <person name="De Souza E.M."/>
            <person name="Pedrosa F.O."/>
            <person name="Steffens M.B."/>
            <person name="Faoro H."/>
            <person name="Tadra-Sfeir M.Z."/>
            <person name="Najafzadeh M.J."/>
            <person name="Felipe M.S."/>
            <person name="Teixeira M."/>
            <person name="Sun J."/>
            <person name="Xi L."/>
            <person name="Gomes R."/>
            <person name="De Azevedo C.M."/>
            <person name="Salgado C.G."/>
            <person name="Da Silva M.B."/>
            <person name="Nascimento M.F."/>
            <person name="Queiroz-Telles F."/>
            <person name="Attili D.S."/>
            <person name="Gorbushina A."/>
        </authorList>
    </citation>
    <scope>NUCLEOTIDE SEQUENCE [LARGE SCALE GENOMIC DNA]</scope>
    <source>
        <strain evidence="8 9">CBS 125763</strain>
    </source>
</reference>
<evidence type="ECO:0000313" key="8">
    <source>
        <dbReference type="EMBL" id="OAP60240.1"/>
    </source>
</evidence>
<dbReference type="SUPFAM" id="SSF75005">
    <property type="entry name" value="Arabinanase/levansucrase/invertase"/>
    <property type="match status" value="1"/>
</dbReference>
<dbReference type="Gene3D" id="2.115.10.20">
    <property type="entry name" value="Glycosyl hydrolase domain, family 43"/>
    <property type="match status" value="1"/>
</dbReference>
<dbReference type="InterPro" id="IPR041542">
    <property type="entry name" value="GH43_C2"/>
</dbReference>
<evidence type="ECO:0000256" key="1">
    <source>
        <dbReference type="ARBA" id="ARBA00009865"/>
    </source>
</evidence>
<dbReference type="GO" id="GO:0005975">
    <property type="term" value="P:carbohydrate metabolic process"/>
    <property type="evidence" value="ECO:0007669"/>
    <property type="project" value="InterPro"/>
</dbReference>
<dbReference type="PANTHER" id="PTHR42812">
    <property type="entry name" value="BETA-XYLOSIDASE"/>
    <property type="match status" value="1"/>
</dbReference>
<dbReference type="Pfam" id="PF17851">
    <property type="entry name" value="GH43_C2"/>
    <property type="match status" value="1"/>
</dbReference>
<dbReference type="CDD" id="cd18617">
    <property type="entry name" value="GH43_XynB-like"/>
    <property type="match status" value="1"/>
</dbReference>
<dbReference type="GO" id="GO:0004553">
    <property type="term" value="F:hydrolase activity, hydrolyzing O-glycosyl compounds"/>
    <property type="evidence" value="ECO:0007669"/>
    <property type="project" value="InterPro"/>
</dbReference>
<evidence type="ECO:0000256" key="4">
    <source>
        <dbReference type="PIRSR" id="PIRSR606710-1"/>
    </source>
</evidence>
<accession>A0A178ZKB4</accession>
<dbReference type="SUPFAM" id="SSF49899">
    <property type="entry name" value="Concanavalin A-like lectins/glucanases"/>
    <property type="match status" value="1"/>
</dbReference>
<dbReference type="PANTHER" id="PTHR42812:SF12">
    <property type="entry name" value="BETA-XYLOSIDASE-RELATED"/>
    <property type="match status" value="1"/>
</dbReference>
<feature type="domain" description="Beta-xylosidase C-terminal Concanavalin A-like" evidence="7">
    <location>
        <begin position="346"/>
        <end position="501"/>
    </location>
</feature>
<sequence>MNPIIPGFAPDPSIVLVDDTYYVVNSSFHIFPGLPIYASKDLVSWRHITNAFNRREQLSLKASDTTHSPPGEWGEVMSATGGLYAPTIRYRDGTFYVICTNVIRAEGEEKDGQRMQNFIITTTDIHSHRWSDPIFFDFDGIDTSLVWDERGKAYLHGSAAPGPMTTIKMFEIDVKTGAKLSGERLLWTGTGGIWPEGPHIYRKDGWWYLVISEGGTFEDHMITVARSKELFGPYEPNPKNPILTACGTGEYIQHTGHCDVFCDKQGQWWCVCLGVRQDPKKRYVMGRETFITPGSWPEGDWPTLQPVKMDPAAAYGRQVGKPSALSSEPLVDLCYIRDVDLSKHKISDDGKTIELISSTADLSNARDPVSFIGKRQRVLDGRSSVVLLTPPHGVSGKAGLAVYKDEFRYARIYTDMKTGEVVLEVVNKPKGINRLTRKACPAAGKDIELQLAYTEDSYTFSFSTAGENVKFDSFDTLDLVGPDFTGPVVGVFFTSSQDGSSVTFRNLRVD</sequence>
<dbReference type="OrthoDB" id="408373at2759"/>
<feature type="site" description="Important for catalytic activity, responsible for pKa modulation of the active site Glu and correct orientation of both the proton donor and substrate" evidence="5">
    <location>
        <position position="142"/>
    </location>
</feature>
<dbReference type="Proteomes" id="UP000078343">
    <property type="component" value="Unassembled WGS sequence"/>
</dbReference>
<dbReference type="AlphaFoldDB" id="A0A178ZKB4"/>
<dbReference type="InterPro" id="IPR023296">
    <property type="entry name" value="Glyco_hydro_beta-prop_sf"/>
</dbReference>
<evidence type="ECO:0000256" key="5">
    <source>
        <dbReference type="PIRSR" id="PIRSR606710-2"/>
    </source>
</evidence>
<dbReference type="InterPro" id="IPR006710">
    <property type="entry name" value="Glyco_hydro_43"/>
</dbReference>
<dbReference type="STRING" id="1367422.A0A178ZKB4"/>
<dbReference type="GeneID" id="30009410"/>
<name>A0A178ZKB4_9EURO</name>
<evidence type="ECO:0000313" key="9">
    <source>
        <dbReference type="Proteomes" id="UP000078343"/>
    </source>
</evidence>
<evidence type="ECO:0000256" key="3">
    <source>
        <dbReference type="ARBA" id="ARBA00023295"/>
    </source>
</evidence>
<dbReference type="InterPro" id="IPR013320">
    <property type="entry name" value="ConA-like_dom_sf"/>
</dbReference>
<dbReference type="InterPro" id="IPR051795">
    <property type="entry name" value="Glycosyl_Hydrlase_43"/>
</dbReference>
<protein>
    <recommendedName>
        <fullName evidence="7">Beta-xylosidase C-terminal Concanavalin A-like domain-containing protein</fullName>
    </recommendedName>
</protein>
<feature type="active site" description="Proton acceptor" evidence="4">
    <location>
        <position position="11"/>
    </location>
</feature>
<dbReference type="RefSeq" id="XP_018693607.1">
    <property type="nucleotide sequence ID" value="XM_018836754.1"/>
</dbReference>
<evidence type="ECO:0000256" key="2">
    <source>
        <dbReference type="ARBA" id="ARBA00022801"/>
    </source>
</evidence>
<keyword evidence="9" id="KW-1185">Reference proteome</keyword>
<evidence type="ECO:0000256" key="6">
    <source>
        <dbReference type="RuleBase" id="RU361187"/>
    </source>
</evidence>
<keyword evidence="2 6" id="KW-0378">Hydrolase</keyword>
<organism evidence="8 9">
    <name type="scientific">Fonsecaea erecta</name>
    <dbReference type="NCBI Taxonomy" id="1367422"/>
    <lineage>
        <taxon>Eukaryota</taxon>
        <taxon>Fungi</taxon>
        <taxon>Dikarya</taxon>
        <taxon>Ascomycota</taxon>
        <taxon>Pezizomycotina</taxon>
        <taxon>Eurotiomycetes</taxon>
        <taxon>Chaetothyriomycetidae</taxon>
        <taxon>Chaetothyriales</taxon>
        <taxon>Herpotrichiellaceae</taxon>
        <taxon>Fonsecaea</taxon>
    </lineage>
</organism>